<dbReference type="Pfam" id="PF08570">
    <property type="entry name" value="DUF1761"/>
    <property type="match status" value="1"/>
</dbReference>
<dbReference type="Proteomes" id="UP000320806">
    <property type="component" value="Unassembled WGS sequence"/>
</dbReference>
<dbReference type="InterPro" id="IPR013879">
    <property type="entry name" value="DUF1761"/>
</dbReference>
<keyword evidence="1" id="KW-1133">Transmembrane helix</keyword>
<dbReference type="RefSeq" id="WP_012832542.1">
    <property type="nucleotide sequence ID" value="NZ_BAABCI010000004.1"/>
</dbReference>
<evidence type="ECO:0000313" key="2">
    <source>
        <dbReference type="EMBL" id="TQJ12851.1"/>
    </source>
</evidence>
<reference evidence="2 3" key="1">
    <citation type="submission" date="2019-06" db="EMBL/GenBank/DDBJ databases">
        <title>Sequencing the genomes of 1000 actinobacteria strains.</title>
        <authorList>
            <person name="Klenk H.-P."/>
        </authorList>
    </citation>
    <scope>NUCLEOTIDE SEQUENCE [LARGE SCALE GENOMIC DNA]</scope>
    <source>
        <strain evidence="2 3">DSM 19828</strain>
    </source>
</reference>
<organism evidence="2 3">
    <name type="scientific">Yimella lutea</name>
    <dbReference type="NCBI Taxonomy" id="587872"/>
    <lineage>
        <taxon>Bacteria</taxon>
        <taxon>Bacillati</taxon>
        <taxon>Actinomycetota</taxon>
        <taxon>Actinomycetes</taxon>
        <taxon>Micrococcales</taxon>
        <taxon>Dermacoccaceae</taxon>
        <taxon>Yimella</taxon>
    </lineage>
</organism>
<evidence type="ECO:0000256" key="1">
    <source>
        <dbReference type="SAM" id="Phobius"/>
    </source>
</evidence>
<keyword evidence="3" id="KW-1185">Reference proteome</keyword>
<name>A0A542EC15_9MICO</name>
<feature type="transmembrane region" description="Helical" evidence="1">
    <location>
        <begin position="81"/>
        <end position="101"/>
    </location>
</feature>
<gene>
    <name evidence="2" type="ORF">FB459_0219</name>
</gene>
<accession>A0A542EC15</accession>
<sequence>MEISWIGVLLAFVAGMVVAMAWYSKGAIADAWEGLTGITPEKNRPVRTRNLVLLAVSNAATTFGLAFAVGLTSAATGNDSVWLAVVVGFVAWLTLSASTLLQHNSFEQKPLKLTIINTGYQLALFLAITLVLGLF</sequence>
<dbReference type="OrthoDB" id="3692045at2"/>
<dbReference type="AlphaFoldDB" id="A0A542EC15"/>
<feature type="transmembrane region" description="Helical" evidence="1">
    <location>
        <begin position="51"/>
        <end position="75"/>
    </location>
</feature>
<evidence type="ECO:0000313" key="3">
    <source>
        <dbReference type="Proteomes" id="UP000320806"/>
    </source>
</evidence>
<dbReference type="EMBL" id="VFMO01000001">
    <property type="protein sequence ID" value="TQJ12851.1"/>
    <property type="molecule type" value="Genomic_DNA"/>
</dbReference>
<feature type="transmembrane region" description="Helical" evidence="1">
    <location>
        <begin position="113"/>
        <end position="134"/>
    </location>
</feature>
<keyword evidence="1" id="KW-0812">Transmembrane</keyword>
<protein>
    <submittedName>
        <fullName evidence="2">Uncharacterized protein DUF1761</fullName>
    </submittedName>
</protein>
<keyword evidence="1" id="KW-0472">Membrane</keyword>
<proteinExistence type="predicted"/>
<comment type="caution">
    <text evidence="2">The sequence shown here is derived from an EMBL/GenBank/DDBJ whole genome shotgun (WGS) entry which is preliminary data.</text>
</comment>
<feature type="transmembrane region" description="Helical" evidence="1">
    <location>
        <begin position="6"/>
        <end position="23"/>
    </location>
</feature>